<reference evidence="1" key="1">
    <citation type="submission" date="2021-01" db="EMBL/GenBank/DDBJ databases">
        <authorList>
            <person name="Sun Q."/>
        </authorList>
    </citation>
    <scope>NUCLEOTIDE SEQUENCE</scope>
    <source>
        <strain evidence="1">YIM B02566</strain>
    </source>
</reference>
<protein>
    <submittedName>
        <fullName evidence="1">Uncharacterized protein</fullName>
    </submittedName>
</protein>
<proteinExistence type="predicted"/>
<sequence length="106" mass="13049">MPATSQAMPVGPAKAQTAQDGNFVLANHKKKWRREHRRWRGERRWRESRRWRGDRWNHHRKWRRHRYYDPYYYDPYYYGGYYGPGYGYYGPGYWGGPGIGLQFRID</sequence>
<dbReference type="Proteomes" id="UP000616151">
    <property type="component" value="Unassembled WGS sequence"/>
</dbReference>
<organism evidence="1 2">
    <name type="scientific">Taklimakanibacter albus</name>
    <dbReference type="NCBI Taxonomy" id="2800327"/>
    <lineage>
        <taxon>Bacteria</taxon>
        <taxon>Pseudomonadati</taxon>
        <taxon>Pseudomonadota</taxon>
        <taxon>Alphaproteobacteria</taxon>
        <taxon>Hyphomicrobiales</taxon>
        <taxon>Aestuariivirgaceae</taxon>
        <taxon>Taklimakanibacter</taxon>
    </lineage>
</organism>
<dbReference type="EMBL" id="JAENHL010000004">
    <property type="protein sequence ID" value="MBK1865201.1"/>
    <property type="molecule type" value="Genomic_DNA"/>
</dbReference>
<name>A0ACC5QXU1_9HYPH</name>
<evidence type="ECO:0000313" key="2">
    <source>
        <dbReference type="Proteomes" id="UP000616151"/>
    </source>
</evidence>
<evidence type="ECO:0000313" key="1">
    <source>
        <dbReference type="EMBL" id="MBK1865201.1"/>
    </source>
</evidence>
<keyword evidence="2" id="KW-1185">Reference proteome</keyword>
<comment type="caution">
    <text evidence="1">The sequence shown here is derived from an EMBL/GenBank/DDBJ whole genome shotgun (WGS) entry which is preliminary data.</text>
</comment>
<gene>
    <name evidence="1" type="ORF">JHL16_02465</name>
</gene>
<accession>A0ACC5QXU1</accession>